<feature type="non-terminal residue" evidence="1">
    <location>
        <position position="1"/>
    </location>
</feature>
<gene>
    <name evidence="1" type="ORF">T4E_12022</name>
</gene>
<proteinExistence type="predicted"/>
<evidence type="ECO:0000313" key="2">
    <source>
        <dbReference type="Proteomes" id="UP000054815"/>
    </source>
</evidence>
<comment type="caution">
    <text evidence="1">The sequence shown here is derived from an EMBL/GenBank/DDBJ whole genome shotgun (WGS) entry which is preliminary data.</text>
</comment>
<protein>
    <submittedName>
        <fullName evidence="1">Uncharacterized protein</fullName>
    </submittedName>
</protein>
<evidence type="ECO:0000313" key="1">
    <source>
        <dbReference type="EMBL" id="KRX80883.1"/>
    </source>
</evidence>
<dbReference type="STRING" id="6337.A0A0V0WZX7"/>
<organism evidence="1 2">
    <name type="scientific">Trichinella pseudospiralis</name>
    <name type="common">Parasitic roundworm</name>
    <dbReference type="NCBI Taxonomy" id="6337"/>
    <lineage>
        <taxon>Eukaryota</taxon>
        <taxon>Metazoa</taxon>
        <taxon>Ecdysozoa</taxon>
        <taxon>Nematoda</taxon>
        <taxon>Enoplea</taxon>
        <taxon>Dorylaimia</taxon>
        <taxon>Trichinellida</taxon>
        <taxon>Trichinellidae</taxon>
        <taxon>Trichinella</taxon>
    </lineage>
</organism>
<sequence length="89" mass="10354">LPSRAAISRHIIGSIQRPSKNYFSRSCRLQQRNQSFDSNVIPSRAVHSPPAVPKPYQPKSYLLLHRARRMHGDVICQVIWFFLSRQIEL</sequence>
<name>A0A0V0WZX7_TRIPS</name>
<accession>A0A0V0WZX7</accession>
<reference evidence="1 2" key="1">
    <citation type="submission" date="2015-01" db="EMBL/GenBank/DDBJ databases">
        <title>Evolution of Trichinella species and genotypes.</title>
        <authorList>
            <person name="Korhonen P.K."/>
            <person name="Edoardo P."/>
            <person name="Giuseppe L.R."/>
            <person name="Gasser R.B."/>
        </authorList>
    </citation>
    <scope>NUCLEOTIDE SEQUENCE [LARGE SCALE GENOMIC DNA]</scope>
    <source>
        <strain evidence="1">ISS141</strain>
    </source>
</reference>
<dbReference type="EMBL" id="JYDU01000800">
    <property type="protein sequence ID" value="KRX80883.1"/>
    <property type="molecule type" value="Genomic_DNA"/>
</dbReference>
<dbReference type="Proteomes" id="UP000054815">
    <property type="component" value="Unassembled WGS sequence"/>
</dbReference>
<dbReference type="AlphaFoldDB" id="A0A0V0WZX7"/>
<feature type="non-terminal residue" evidence="1">
    <location>
        <position position="89"/>
    </location>
</feature>